<name>A0A1A8UF49_NOTFU</name>
<gene>
    <name evidence="1" type="primary">LOC102081737</name>
</gene>
<sequence length="106" mass="11388">MSLFCNMLDVSAYNALVLWLSGTGLEPAEEEHLELHGETSPGEAHSLAAVQQRCSFVAGAAPAQEQTKKRCHLCRGKRSVHARFCHACGQAVCKEHSTVVCSACSC</sequence>
<reference evidence="1" key="1">
    <citation type="submission" date="2016-05" db="EMBL/GenBank/DDBJ databases">
        <authorList>
            <person name="Lavstsen T."/>
            <person name="Jespersen J.S."/>
        </authorList>
    </citation>
    <scope>NUCLEOTIDE SEQUENCE</scope>
    <source>
        <tissue evidence="1">Brain</tissue>
    </source>
</reference>
<accession>A0A1A8UF49</accession>
<dbReference type="EMBL" id="HAEJ01006482">
    <property type="protein sequence ID" value="SBS46939.1"/>
    <property type="molecule type" value="Transcribed_RNA"/>
</dbReference>
<evidence type="ECO:0000313" key="1">
    <source>
        <dbReference type="EMBL" id="SBS46939.1"/>
    </source>
</evidence>
<dbReference type="AlphaFoldDB" id="A0A1A8UF49"/>
<organism evidence="1">
    <name type="scientific">Nothobranchius furzeri</name>
    <name type="common">Turquoise killifish</name>
    <dbReference type="NCBI Taxonomy" id="105023"/>
    <lineage>
        <taxon>Eukaryota</taxon>
        <taxon>Metazoa</taxon>
        <taxon>Chordata</taxon>
        <taxon>Craniata</taxon>
        <taxon>Vertebrata</taxon>
        <taxon>Euteleostomi</taxon>
        <taxon>Actinopterygii</taxon>
        <taxon>Neopterygii</taxon>
        <taxon>Teleostei</taxon>
        <taxon>Neoteleostei</taxon>
        <taxon>Acanthomorphata</taxon>
        <taxon>Ovalentaria</taxon>
        <taxon>Atherinomorphae</taxon>
        <taxon>Cyprinodontiformes</taxon>
        <taxon>Nothobranchiidae</taxon>
        <taxon>Nothobranchius</taxon>
    </lineage>
</organism>
<proteinExistence type="predicted"/>
<reference evidence="1" key="2">
    <citation type="submission" date="2016-06" db="EMBL/GenBank/DDBJ databases">
        <title>The genome of a short-lived fish provides insights into sex chromosome evolution and the genetic control of aging.</title>
        <authorList>
            <person name="Reichwald K."/>
            <person name="Felder M."/>
            <person name="Petzold A."/>
            <person name="Koch P."/>
            <person name="Groth M."/>
            <person name="Platzer M."/>
        </authorList>
    </citation>
    <scope>NUCLEOTIDE SEQUENCE</scope>
    <source>
        <tissue evidence="1">Brain</tissue>
    </source>
</reference>
<protein>
    <submittedName>
        <fullName evidence="1">Uncharacterized protein</fullName>
    </submittedName>
</protein>